<dbReference type="GO" id="GO:0003677">
    <property type="term" value="F:DNA binding"/>
    <property type="evidence" value="ECO:0007669"/>
    <property type="project" value="InterPro"/>
</dbReference>
<protein>
    <recommendedName>
        <fullName evidence="1">Bacteriophage CI repressor N-terminal domain-containing protein</fullName>
    </recommendedName>
</protein>
<sequence>MDKDPFAAATKRLFKVAKCKTQLQLANFMGIRQSSVSDAIRRKSIPAEWLLTLLRHDQTNPDWVLTGKGPRYLRPVDDNTVTVIHVTKFRPVTESSTQELLIELMRREREQRLAPPRAALLA</sequence>
<proteinExistence type="predicted"/>
<dbReference type="SUPFAM" id="SSF47413">
    <property type="entry name" value="lambda repressor-like DNA-binding domains"/>
    <property type="match status" value="1"/>
</dbReference>
<evidence type="ECO:0000313" key="2">
    <source>
        <dbReference type="EMBL" id="SBW10472.1"/>
    </source>
</evidence>
<accession>A0A212KFQ3</accession>
<dbReference type="InterPro" id="IPR010744">
    <property type="entry name" value="Phage_CI_N"/>
</dbReference>
<dbReference type="AlphaFoldDB" id="A0A212KFQ3"/>
<organism evidence="2">
    <name type="scientific">uncultured delta proteobacterium</name>
    <dbReference type="NCBI Taxonomy" id="34034"/>
    <lineage>
        <taxon>Bacteria</taxon>
        <taxon>Deltaproteobacteria</taxon>
        <taxon>environmental samples</taxon>
    </lineage>
</organism>
<dbReference type="Pfam" id="PF07022">
    <property type="entry name" value="Phage_CI_repr"/>
    <property type="match status" value="1"/>
</dbReference>
<feature type="domain" description="Bacteriophage CI repressor N-terminal" evidence="1">
    <location>
        <begin position="8"/>
        <end position="71"/>
    </location>
</feature>
<dbReference type="InterPro" id="IPR010982">
    <property type="entry name" value="Lambda_DNA-bd_dom_sf"/>
</dbReference>
<dbReference type="Gene3D" id="1.10.260.40">
    <property type="entry name" value="lambda repressor-like DNA-binding domains"/>
    <property type="match status" value="1"/>
</dbReference>
<dbReference type="EMBL" id="FLUQ01000006">
    <property type="protein sequence ID" value="SBW10472.1"/>
    <property type="molecule type" value="Genomic_DNA"/>
</dbReference>
<name>A0A212KFQ3_9DELT</name>
<gene>
    <name evidence="2" type="ORF">KL86DPRO_60174</name>
</gene>
<reference evidence="2" key="1">
    <citation type="submission" date="2016-04" db="EMBL/GenBank/DDBJ databases">
        <authorList>
            <person name="Evans L.H."/>
            <person name="Alamgir A."/>
            <person name="Owens N."/>
            <person name="Weber N.D."/>
            <person name="Virtaneva K."/>
            <person name="Barbian K."/>
            <person name="Babar A."/>
            <person name="Rosenke K."/>
        </authorList>
    </citation>
    <scope>NUCLEOTIDE SEQUENCE</scope>
    <source>
        <strain evidence="2">86</strain>
    </source>
</reference>
<dbReference type="GO" id="GO:0045892">
    <property type="term" value="P:negative regulation of DNA-templated transcription"/>
    <property type="evidence" value="ECO:0007669"/>
    <property type="project" value="InterPro"/>
</dbReference>
<evidence type="ECO:0000259" key="1">
    <source>
        <dbReference type="Pfam" id="PF07022"/>
    </source>
</evidence>